<sequence>MKGNSMRNLQSSGRARCRVGSDRRHRERREERQATCRGWITAKADVSRKTCGGEARGLRVQNIHILTDAYISLEQTLWRFSTLKLQKNQTDTSVFEKELEAAYNNLQQKKGELTSLGPCPLSNCQYGHATNQIEQIKSIEEEAARFKSKLTDNKLNTISVNQINISNESDENAKSKKNSRSDGFTSPQKVAKKQKILQNYTLGASAPVNINNKFQPIAGSAALSTQDDTAVPVVRPKIPPIHLKFTKNYNLILQEIARKFPKSSSKYSGEYLKIFTSSPDEHRELTNFLQEKGEQYFALEPIANRPQKVVIKGLPIETDVDEIKKDLTDRGFSVIKVAQLTKAKTKFKLPIFMVELKKSQDSPDIFKLETLDIFRTPGNMPLLYPYLNRESLAALPILIDQSVSFLSSQNSQRNSFSRDSTLTLNLTTY</sequence>
<gene>
    <name evidence="4" type="primary">ORF1_126</name>
    <name evidence="4" type="ORF">TNIN_40801</name>
</gene>
<feature type="domain" description="Pre-C2HC" evidence="3">
    <location>
        <begin position="322"/>
        <end position="371"/>
    </location>
</feature>
<evidence type="ECO:0000259" key="3">
    <source>
        <dbReference type="Pfam" id="PF07530"/>
    </source>
</evidence>
<dbReference type="Pfam" id="PF07530">
    <property type="entry name" value="PRE_C2HC"/>
    <property type="match status" value="1"/>
</dbReference>
<feature type="compositionally biased region" description="Polar residues" evidence="2">
    <location>
        <begin position="1"/>
        <end position="13"/>
    </location>
</feature>
<protein>
    <submittedName>
        <fullName evidence="4">Nucleic-acid-binding protein from transposon X-element</fullName>
    </submittedName>
</protein>
<dbReference type="EMBL" id="BMAV01011767">
    <property type="protein sequence ID" value="GFY57831.1"/>
    <property type="molecule type" value="Genomic_DNA"/>
</dbReference>
<evidence type="ECO:0000256" key="2">
    <source>
        <dbReference type="SAM" id="MobiDB-lite"/>
    </source>
</evidence>
<evidence type="ECO:0000313" key="5">
    <source>
        <dbReference type="Proteomes" id="UP000886998"/>
    </source>
</evidence>
<feature type="region of interest" description="Disordered" evidence="2">
    <location>
        <begin position="1"/>
        <end position="33"/>
    </location>
</feature>
<dbReference type="AlphaFoldDB" id="A0A8X6XR88"/>
<keyword evidence="5" id="KW-1185">Reference proteome</keyword>
<dbReference type="InterPro" id="IPR006579">
    <property type="entry name" value="Pre_C2HC_dom"/>
</dbReference>
<proteinExistence type="predicted"/>
<comment type="caution">
    <text evidence="4">The sequence shown here is derived from an EMBL/GenBank/DDBJ whole genome shotgun (WGS) entry which is preliminary data.</text>
</comment>
<evidence type="ECO:0000313" key="4">
    <source>
        <dbReference type="EMBL" id="GFY57831.1"/>
    </source>
</evidence>
<organism evidence="4 5">
    <name type="scientific">Trichonephila inaurata madagascariensis</name>
    <dbReference type="NCBI Taxonomy" id="2747483"/>
    <lineage>
        <taxon>Eukaryota</taxon>
        <taxon>Metazoa</taxon>
        <taxon>Ecdysozoa</taxon>
        <taxon>Arthropoda</taxon>
        <taxon>Chelicerata</taxon>
        <taxon>Arachnida</taxon>
        <taxon>Araneae</taxon>
        <taxon>Araneomorphae</taxon>
        <taxon>Entelegynae</taxon>
        <taxon>Araneoidea</taxon>
        <taxon>Nephilidae</taxon>
        <taxon>Trichonephila</taxon>
        <taxon>Trichonephila inaurata</taxon>
    </lineage>
</organism>
<name>A0A8X6XR88_9ARAC</name>
<feature type="region of interest" description="Disordered" evidence="2">
    <location>
        <begin position="169"/>
        <end position="190"/>
    </location>
</feature>
<accession>A0A8X6XR88</accession>
<feature type="coiled-coil region" evidence="1">
    <location>
        <begin position="96"/>
        <end position="149"/>
    </location>
</feature>
<reference evidence="4" key="1">
    <citation type="submission" date="2020-08" db="EMBL/GenBank/DDBJ databases">
        <title>Multicomponent nature underlies the extraordinary mechanical properties of spider dragline silk.</title>
        <authorList>
            <person name="Kono N."/>
            <person name="Nakamura H."/>
            <person name="Mori M."/>
            <person name="Yoshida Y."/>
            <person name="Ohtoshi R."/>
            <person name="Malay A.D."/>
            <person name="Moran D.A.P."/>
            <person name="Tomita M."/>
            <person name="Numata K."/>
            <person name="Arakawa K."/>
        </authorList>
    </citation>
    <scope>NUCLEOTIDE SEQUENCE</scope>
</reference>
<dbReference type="OrthoDB" id="6379801at2759"/>
<feature type="compositionally biased region" description="Basic and acidic residues" evidence="2">
    <location>
        <begin position="19"/>
        <end position="33"/>
    </location>
</feature>
<keyword evidence="1" id="KW-0175">Coiled coil</keyword>
<dbReference type="Proteomes" id="UP000886998">
    <property type="component" value="Unassembled WGS sequence"/>
</dbReference>
<evidence type="ECO:0000256" key="1">
    <source>
        <dbReference type="SAM" id="Coils"/>
    </source>
</evidence>